<dbReference type="GO" id="GO:0016301">
    <property type="term" value="F:kinase activity"/>
    <property type="evidence" value="ECO:0007669"/>
    <property type="project" value="UniProtKB-KW"/>
</dbReference>
<dbReference type="Pfam" id="PF01583">
    <property type="entry name" value="APS_kinase"/>
    <property type="match status" value="1"/>
</dbReference>
<dbReference type="RefSeq" id="WP_264981606.1">
    <property type="nucleotide sequence ID" value="NZ_AP026708.1"/>
</dbReference>
<dbReference type="PANTHER" id="PTHR42700:SF1">
    <property type="entry name" value="SULFATE ADENYLYLTRANSFERASE"/>
    <property type="match status" value="1"/>
</dbReference>
<organism evidence="3 4">
    <name type="scientific">Pseudodesulfovibrio portus</name>
    <dbReference type="NCBI Taxonomy" id="231439"/>
    <lineage>
        <taxon>Bacteria</taxon>
        <taxon>Pseudomonadati</taxon>
        <taxon>Thermodesulfobacteriota</taxon>
        <taxon>Desulfovibrionia</taxon>
        <taxon>Desulfovibrionales</taxon>
        <taxon>Desulfovibrionaceae</taxon>
    </lineage>
</organism>
<dbReference type="EMBL" id="AP026708">
    <property type="protein sequence ID" value="BDQ34712.1"/>
    <property type="molecule type" value="Genomic_DNA"/>
</dbReference>
<evidence type="ECO:0000259" key="2">
    <source>
        <dbReference type="Pfam" id="PF01583"/>
    </source>
</evidence>
<name>A0ABN6RXF0_9BACT</name>
<dbReference type="InterPro" id="IPR027417">
    <property type="entry name" value="P-loop_NTPase"/>
</dbReference>
<keyword evidence="1" id="KW-0808">Transferase</keyword>
<dbReference type="SUPFAM" id="SSF52540">
    <property type="entry name" value="P-loop containing nucleoside triphosphate hydrolases"/>
    <property type="match status" value="1"/>
</dbReference>
<gene>
    <name evidence="3" type="primary">cysC_2</name>
    <name evidence="3" type="ORF">JCM14722_22540</name>
</gene>
<dbReference type="CDD" id="cd02027">
    <property type="entry name" value="APSK"/>
    <property type="match status" value="1"/>
</dbReference>
<reference evidence="3" key="1">
    <citation type="submission" date="2022-08" db="EMBL/GenBank/DDBJ databases">
        <title>Genome Sequence of the sulphate-reducing bacterium, Pseudodesulfovibrio portus JCM14722.</title>
        <authorList>
            <person name="Kondo R."/>
            <person name="Kataoka T."/>
        </authorList>
    </citation>
    <scope>NUCLEOTIDE SEQUENCE</scope>
    <source>
        <strain evidence="3">JCM 14722</strain>
    </source>
</reference>
<proteinExistence type="predicted"/>
<feature type="domain" description="APS kinase" evidence="2">
    <location>
        <begin position="6"/>
        <end position="153"/>
    </location>
</feature>
<dbReference type="InterPro" id="IPR050512">
    <property type="entry name" value="Sulf_AdTrans/APS_kinase"/>
</dbReference>
<evidence type="ECO:0000313" key="3">
    <source>
        <dbReference type="EMBL" id="BDQ34712.1"/>
    </source>
</evidence>
<sequence>MEGINQPFAIWIMGPTSSGKTTLSEKLVGVLRSNDVQVMHFDGDEVRNFFPEDMGFRPEDRLRVVDTICHLANKCVDAGVNVVVSALTANENARNRAFSCVKNLAVVYIDCPIETCMQRDPKGLYKKAAAGEIDTLAGYNTPYEAPARYEIGVDTSVLSPDQAVQAIIEGLAGCRLRNPA</sequence>
<dbReference type="Proteomes" id="UP001061361">
    <property type="component" value="Chromosome"/>
</dbReference>
<dbReference type="PANTHER" id="PTHR42700">
    <property type="entry name" value="SULFATE ADENYLYLTRANSFERASE"/>
    <property type="match status" value="1"/>
</dbReference>
<dbReference type="InterPro" id="IPR059117">
    <property type="entry name" value="APS_kinase_dom"/>
</dbReference>
<accession>A0ABN6RXF0</accession>
<protein>
    <submittedName>
        <fullName evidence="3">Adenylyl-sulfate kinase</fullName>
    </submittedName>
</protein>
<evidence type="ECO:0000313" key="4">
    <source>
        <dbReference type="Proteomes" id="UP001061361"/>
    </source>
</evidence>
<keyword evidence="3" id="KW-0418">Kinase</keyword>
<evidence type="ECO:0000256" key="1">
    <source>
        <dbReference type="ARBA" id="ARBA00022679"/>
    </source>
</evidence>
<dbReference type="Gene3D" id="3.40.50.300">
    <property type="entry name" value="P-loop containing nucleotide triphosphate hydrolases"/>
    <property type="match status" value="1"/>
</dbReference>
<keyword evidence="4" id="KW-1185">Reference proteome</keyword>